<organism evidence="1 2">
    <name type="scientific">Gigaspora rosea</name>
    <dbReference type="NCBI Taxonomy" id="44941"/>
    <lineage>
        <taxon>Eukaryota</taxon>
        <taxon>Fungi</taxon>
        <taxon>Fungi incertae sedis</taxon>
        <taxon>Mucoromycota</taxon>
        <taxon>Glomeromycotina</taxon>
        <taxon>Glomeromycetes</taxon>
        <taxon>Diversisporales</taxon>
        <taxon>Gigasporaceae</taxon>
        <taxon>Gigaspora</taxon>
    </lineage>
</organism>
<comment type="caution">
    <text evidence="1">The sequence shown here is derived from an EMBL/GenBank/DDBJ whole genome shotgun (WGS) entry which is preliminary data.</text>
</comment>
<reference evidence="1 2" key="1">
    <citation type="submission" date="2018-06" db="EMBL/GenBank/DDBJ databases">
        <title>Comparative genomics reveals the genomic features of Rhizophagus irregularis, R. cerebriforme, R. diaphanum and Gigaspora rosea, and their symbiotic lifestyle signature.</title>
        <authorList>
            <person name="Morin E."/>
            <person name="San Clemente H."/>
            <person name="Chen E.C.H."/>
            <person name="De La Providencia I."/>
            <person name="Hainaut M."/>
            <person name="Kuo A."/>
            <person name="Kohler A."/>
            <person name="Murat C."/>
            <person name="Tang N."/>
            <person name="Roy S."/>
            <person name="Loubradou J."/>
            <person name="Henrissat B."/>
            <person name="Grigoriev I.V."/>
            <person name="Corradi N."/>
            <person name="Roux C."/>
            <person name="Martin F.M."/>
        </authorList>
    </citation>
    <scope>NUCLEOTIDE SEQUENCE [LARGE SCALE GENOMIC DNA]</scope>
    <source>
        <strain evidence="1 2">DAOM 194757</strain>
    </source>
</reference>
<evidence type="ECO:0000313" key="1">
    <source>
        <dbReference type="EMBL" id="RIB03391.1"/>
    </source>
</evidence>
<dbReference type="OrthoDB" id="2385417at2759"/>
<sequence>MSSEPAESQIAAVIEEFFKIMFWSLIKYLQYRKEAEDFTYSKRKELRLYRSSSKIEVGSKLEYVPCDMLTNPSCQLPSPWLIEKSSEAVKNFWILIDKEHSKHVIENIQLDYAKRVLNDTNNETHQICDISSNNTIKTLKHALEGDENNKEKKKMSASGKEERAHCSDTSHTIPPLQQSELFNNGYNTPLPYTSEDEVDDIFIIDDVDDLCFIDGNSVDDYKIEETNVSHLFLKYQNNSINIAKPFFAIGYDLPTNYPDTATALDSECEAKFKDAIKRATKELFSNAMDWLMAELSNNKPLKDNIGFMDPNYNPGLYKLFALFGLEQLYCTSWTILMKNTGLNESKARKSEGRSKQPDFVVSAIYQLQICGVIFVAEVSPPSERNNVYKNCKDLISVGDGDCVALELKYVNLPGEQSLLARQFVYWSVKERQWSQTTISEILDNGMNQLSKYLNVIAKGPVPDKNYTFTGVCDERLKATNSKPVQLKGFVVLVAGFHTLLWRAVEEKLIRHKYYIA</sequence>
<dbReference type="Proteomes" id="UP000266673">
    <property type="component" value="Unassembled WGS sequence"/>
</dbReference>
<dbReference type="AlphaFoldDB" id="A0A397U149"/>
<evidence type="ECO:0000313" key="2">
    <source>
        <dbReference type="Proteomes" id="UP000266673"/>
    </source>
</evidence>
<accession>A0A397U149</accession>
<proteinExistence type="predicted"/>
<keyword evidence="2" id="KW-1185">Reference proteome</keyword>
<name>A0A397U149_9GLOM</name>
<dbReference type="EMBL" id="QKWP01002423">
    <property type="protein sequence ID" value="RIB03391.1"/>
    <property type="molecule type" value="Genomic_DNA"/>
</dbReference>
<gene>
    <name evidence="1" type="ORF">C2G38_2225182</name>
</gene>
<protein>
    <submittedName>
        <fullName evidence="1">Uncharacterized protein</fullName>
    </submittedName>
</protein>